<dbReference type="AlphaFoldDB" id="A0A1X7UZF9"/>
<sequence length="329" mass="36630">MGLLGDAIYLTLVLGLPGGITGAVCLMLGIMQYTDTKASLKRMKNRPVKKIEDVRDAEINIDCFINGVINAIVREDGRRLEVTATCEAEKRSREKLDSMSNVASRVDDIVPGTGMKDVSSLLTAASQFGVILPGDTDTSPKGAAKRHFKILTKMEIERKEYPKPRGWWKRKYYLTHDDHSSVDFVLTDNEGQSITVNSFDCATYFNALMMNHEVFKETEPCPEEQQKLYAGFRYNGYDLEIETTECILPYGTMVGLCGHCIDSEQEGRKFLPSKVGTSAEDILNRYTEECNKELESHLNLIVLGSTVLGLIPVVVGTVLVVNMIQKKAN</sequence>
<feature type="transmembrane region" description="Helical" evidence="1">
    <location>
        <begin position="7"/>
        <end position="31"/>
    </location>
</feature>
<keyword evidence="1" id="KW-0812">Transmembrane</keyword>
<accession>A0A1X7UZF9</accession>
<feature type="transmembrane region" description="Helical" evidence="1">
    <location>
        <begin position="300"/>
        <end position="324"/>
    </location>
</feature>
<dbReference type="InParanoid" id="A0A1X7UZF9"/>
<organism evidence="2">
    <name type="scientific">Amphimedon queenslandica</name>
    <name type="common">Sponge</name>
    <dbReference type="NCBI Taxonomy" id="400682"/>
    <lineage>
        <taxon>Eukaryota</taxon>
        <taxon>Metazoa</taxon>
        <taxon>Porifera</taxon>
        <taxon>Demospongiae</taxon>
        <taxon>Heteroscleromorpha</taxon>
        <taxon>Haplosclerida</taxon>
        <taxon>Niphatidae</taxon>
        <taxon>Amphimedon</taxon>
    </lineage>
</organism>
<proteinExistence type="predicted"/>
<reference evidence="2" key="1">
    <citation type="submission" date="2017-05" db="UniProtKB">
        <authorList>
            <consortium name="EnsemblMetazoa"/>
        </authorList>
    </citation>
    <scope>IDENTIFICATION</scope>
</reference>
<keyword evidence="1" id="KW-1133">Transmembrane helix</keyword>
<name>A0A1X7UZF9_AMPQE</name>
<evidence type="ECO:0000256" key="1">
    <source>
        <dbReference type="SAM" id="Phobius"/>
    </source>
</evidence>
<keyword evidence="1" id="KW-0472">Membrane</keyword>
<dbReference type="EnsemblMetazoa" id="Aqu2.1.33086_001">
    <property type="protein sequence ID" value="Aqu2.1.33086_001"/>
    <property type="gene ID" value="Aqu2.1.33086"/>
</dbReference>
<evidence type="ECO:0000313" key="2">
    <source>
        <dbReference type="EnsemblMetazoa" id="Aqu2.1.33086_001"/>
    </source>
</evidence>
<protein>
    <submittedName>
        <fullName evidence="2">Uncharacterized protein</fullName>
    </submittedName>
</protein>